<organism evidence="1 2">
    <name type="scientific">Bacteroides luti</name>
    <dbReference type="NCBI Taxonomy" id="1297750"/>
    <lineage>
        <taxon>Bacteria</taxon>
        <taxon>Pseudomonadati</taxon>
        <taxon>Bacteroidota</taxon>
        <taxon>Bacteroidia</taxon>
        <taxon>Bacteroidales</taxon>
        <taxon>Bacteroidaceae</taxon>
        <taxon>Bacteroides</taxon>
    </lineage>
</organism>
<evidence type="ECO:0000313" key="1">
    <source>
        <dbReference type="EMBL" id="SHF19933.1"/>
    </source>
</evidence>
<protein>
    <submittedName>
        <fullName evidence="1">Uncharacterized protein</fullName>
    </submittedName>
</protein>
<dbReference type="PROSITE" id="PS51257">
    <property type="entry name" value="PROKAR_LIPOPROTEIN"/>
    <property type="match status" value="1"/>
</dbReference>
<dbReference type="STRING" id="1297750.SAMN05444405_10612"/>
<accession>A0A1M4ZPG6</accession>
<dbReference type="Proteomes" id="UP000184509">
    <property type="component" value="Unassembled WGS sequence"/>
</dbReference>
<sequence length="189" mass="22341">MKNIFLMGGLMLIMVSSCNNRKRMITDHNKIDIFVLDSFKSVILDSSLNELKSLNLEYNNDSLTVSSIYLKRTYVNDYFFKENMLVDYRSKLLGGVDTIPFLTKNDTAFVYDEYKDGAYVPFLFGLNKQAAEYTITKKKNIYIRTLHSLYAPSYYEKYYYDDNFHIIRFEYSYKGNKFVYTKKSIENIP</sequence>
<dbReference type="AlphaFoldDB" id="A0A1M4ZPG6"/>
<evidence type="ECO:0000313" key="2">
    <source>
        <dbReference type="Proteomes" id="UP000184509"/>
    </source>
</evidence>
<dbReference type="RefSeq" id="WP_139261316.1">
    <property type="nucleotide sequence ID" value="NZ_FQTV01000006.1"/>
</dbReference>
<dbReference type="EMBL" id="FQTV01000006">
    <property type="protein sequence ID" value="SHF19933.1"/>
    <property type="molecule type" value="Genomic_DNA"/>
</dbReference>
<keyword evidence="2" id="KW-1185">Reference proteome</keyword>
<name>A0A1M4ZPG6_9BACE</name>
<proteinExistence type="predicted"/>
<reference evidence="1 2" key="1">
    <citation type="submission" date="2016-11" db="EMBL/GenBank/DDBJ databases">
        <authorList>
            <person name="Jaros S."/>
            <person name="Januszkiewicz K."/>
            <person name="Wedrychowicz H."/>
        </authorList>
    </citation>
    <scope>NUCLEOTIDE SEQUENCE [LARGE SCALE GENOMIC DNA]</scope>
    <source>
        <strain evidence="1 2">DSM 26991</strain>
    </source>
</reference>
<gene>
    <name evidence="1" type="ORF">SAMN05444405_10612</name>
</gene>